<reference evidence="8 9" key="1">
    <citation type="submission" date="2019-08" db="EMBL/GenBank/DDBJ databases">
        <title>Whole genome of Aphis craccivora.</title>
        <authorList>
            <person name="Voronova N.V."/>
            <person name="Shulinski R.S."/>
            <person name="Bandarenka Y.V."/>
            <person name="Zhorov D.G."/>
            <person name="Warner D."/>
        </authorList>
    </citation>
    <scope>NUCLEOTIDE SEQUENCE [LARGE SCALE GENOMIC DNA]</scope>
    <source>
        <strain evidence="8">180601</strain>
        <tissue evidence="8">Whole Body</tissue>
    </source>
</reference>
<dbReference type="PANTHER" id="PTHR23080">
    <property type="entry name" value="THAP DOMAIN PROTEIN"/>
    <property type="match status" value="1"/>
</dbReference>
<dbReference type="InterPro" id="IPR006612">
    <property type="entry name" value="THAP_Znf"/>
</dbReference>
<evidence type="ECO:0000256" key="1">
    <source>
        <dbReference type="ARBA" id="ARBA00001968"/>
    </source>
</evidence>
<accession>A0A6G0XWS4</accession>
<organism evidence="8 9">
    <name type="scientific">Aphis craccivora</name>
    <name type="common">Cowpea aphid</name>
    <dbReference type="NCBI Taxonomy" id="307492"/>
    <lineage>
        <taxon>Eukaryota</taxon>
        <taxon>Metazoa</taxon>
        <taxon>Ecdysozoa</taxon>
        <taxon>Arthropoda</taxon>
        <taxon>Hexapoda</taxon>
        <taxon>Insecta</taxon>
        <taxon>Pterygota</taxon>
        <taxon>Neoptera</taxon>
        <taxon>Paraneoptera</taxon>
        <taxon>Hemiptera</taxon>
        <taxon>Sternorrhyncha</taxon>
        <taxon>Aphidomorpha</taxon>
        <taxon>Aphidoidea</taxon>
        <taxon>Aphididae</taxon>
        <taxon>Aphidini</taxon>
        <taxon>Aphis</taxon>
        <taxon>Aphis</taxon>
    </lineage>
</organism>
<proteinExistence type="predicted"/>
<evidence type="ECO:0000256" key="5">
    <source>
        <dbReference type="ARBA" id="ARBA00023125"/>
    </source>
</evidence>
<dbReference type="AlphaFoldDB" id="A0A6G0XWS4"/>
<dbReference type="InterPro" id="IPR038441">
    <property type="entry name" value="THAP_Znf_sf"/>
</dbReference>
<evidence type="ECO:0000256" key="3">
    <source>
        <dbReference type="ARBA" id="ARBA00022771"/>
    </source>
</evidence>
<dbReference type="Pfam" id="PF05485">
    <property type="entry name" value="THAP"/>
    <property type="match status" value="1"/>
</dbReference>
<name>A0A6G0XWS4_APHCR</name>
<sequence length="484" mass="55607">MDHSYYATMPKPRKKHKYCYVPQCSTIQYQDDVTFHTFPKNVILKKKWEHALKMNITKFTNNINVCSKHFIKDDFLQFKTTNSPFRRVKLKLCAIPSQNLPKRLFERPTPSPLKMKRVQRAERATRRDLIGQEDNLELKISLDSNNTPSTARRKINFPSEHKEVPEEECLCELLPFDDTGVVQNVESSVTSDSDINSFTGLSKIEYLKDIANISNILMSKLQYSIQFSLDTEMRICLTLCKLKLNMSYKSLSVLFGISDTTCKNYFIETINLLFLIFKSMIVWPSKSKIEKNLPSCFTNYKETRVILDCFETTIEKPKCLNCRIRTYSHYKGNHTIKIMVGIAPDGLITFLSSVYGGRASDKFIFIDSGILDKCTEGDAIMVDKGFLIEQECADRGVRLYRPPFLGKNKQLSTKDGIENAEIARARVHIERAIQRIKIFKILQQKVPWSYLPIIDKITTVICGVVNISRPIIGESESGNMVIHA</sequence>
<dbReference type="Pfam" id="PF13359">
    <property type="entry name" value="DDE_Tnp_4"/>
    <property type="match status" value="1"/>
</dbReference>
<dbReference type="InterPro" id="IPR027806">
    <property type="entry name" value="HARBI1_dom"/>
</dbReference>
<evidence type="ECO:0000259" key="7">
    <source>
        <dbReference type="PROSITE" id="PS50950"/>
    </source>
</evidence>
<keyword evidence="3 6" id="KW-0863">Zinc-finger</keyword>
<comment type="cofactor">
    <cofactor evidence="1">
        <name>a divalent metal cation</name>
        <dbReference type="ChEBI" id="CHEBI:60240"/>
    </cofactor>
</comment>
<feature type="domain" description="THAP-type" evidence="7">
    <location>
        <begin position="9"/>
        <end position="99"/>
    </location>
</feature>
<evidence type="ECO:0000256" key="2">
    <source>
        <dbReference type="ARBA" id="ARBA00022723"/>
    </source>
</evidence>
<keyword evidence="4" id="KW-0862">Zinc</keyword>
<keyword evidence="5 6" id="KW-0238">DNA-binding</keyword>
<evidence type="ECO:0000256" key="4">
    <source>
        <dbReference type="ARBA" id="ARBA00022833"/>
    </source>
</evidence>
<dbReference type="PROSITE" id="PS50950">
    <property type="entry name" value="ZF_THAP"/>
    <property type="match status" value="1"/>
</dbReference>
<gene>
    <name evidence="8" type="ORF">FWK35_00023572</name>
</gene>
<comment type="caution">
    <text evidence="8">The sequence shown here is derived from an EMBL/GenBank/DDBJ whole genome shotgun (WGS) entry which is preliminary data.</text>
</comment>
<evidence type="ECO:0000313" key="8">
    <source>
        <dbReference type="EMBL" id="KAF0745173.1"/>
    </source>
</evidence>
<dbReference type="EMBL" id="VUJU01007472">
    <property type="protein sequence ID" value="KAF0745173.1"/>
    <property type="molecule type" value="Genomic_DNA"/>
</dbReference>
<dbReference type="GO" id="GO:0008270">
    <property type="term" value="F:zinc ion binding"/>
    <property type="evidence" value="ECO:0007669"/>
    <property type="project" value="UniProtKB-KW"/>
</dbReference>
<dbReference type="OrthoDB" id="6598841at2759"/>
<keyword evidence="9" id="KW-1185">Reference proteome</keyword>
<dbReference type="SMART" id="SM00692">
    <property type="entry name" value="DM3"/>
    <property type="match status" value="1"/>
</dbReference>
<dbReference type="SUPFAM" id="SSF57716">
    <property type="entry name" value="Glucocorticoid receptor-like (DNA-binding domain)"/>
    <property type="match status" value="1"/>
</dbReference>
<dbReference type="Gene3D" id="6.20.210.20">
    <property type="entry name" value="THAP domain"/>
    <property type="match status" value="1"/>
</dbReference>
<evidence type="ECO:0000313" key="9">
    <source>
        <dbReference type="Proteomes" id="UP000478052"/>
    </source>
</evidence>
<protein>
    <submittedName>
        <fullName evidence="8">THAP-type domain-containing protein</fullName>
    </submittedName>
</protein>
<dbReference type="PANTHER" id="PTHR23080:SF141">
    <property type="entry name" value="TRANSPOSASE HELIX-TURN-HELIX DOMAIN-CONTAINING PROTEIN"/>
    <property type="match status" value="1"/>
</dbReference>
<evidence type="ECO:0000256" key="6">
    <source>
        <dbReference type="PROSITE-ProRule" id="PRU00309"/>
    </source>
</evidence>
<keyword evidence="2" id="KW-0479">Metal-binding</keyword>
<dbReference type="Pfam" id="PF13613">
    <property type="entry name" value="HTH_Tnp_4"/>
    <property type="match status" value="1"/>
</dbReference>
<dbReference type="SMART" id="SM00980">
    <property type="entry name" value="THAP"/>
    <property type="match status" value="1"/>
</dbReference>
<dbReference type="GO" id="GO:0003677">
    <property type="term" value="F:DNA binding"/>
    <property type="evidence" value="ECO:0007669"/>
    <property type="project" value="UniProtKB-UniRule"/>
</dbReference>
<dbReference type="InterPro" id="IPR027805">
    <property type="entry name" value="Transposase_HTH_dom"/>
</dbReference>
<dbReference type="Proteomes" id="UP000478052">
    <property type="component" value="Unassembled WGS sequence"/>
</dbReference>